<dbReference type="AlphaFoldDB" id="A0A140L661"/>
<keyword evidence="6 8" id="KW-0443">Lipid metabolism</keyword>
<keyword evidence="3 8" id="KW-0479">Metal-binding</keyword>
<name>A0A140L661_9FIRM</name>
<evidence type="ECO:0000256" key="2">
    <source>
        <dbReference type="ARBA" id="ARBA00022679"/>
    </source>
</evidence>
<keyword evidence="11" id="KW-1185">Reference proteome</keyword>
<organism evidence="10 11">
    <name type="scientific">Fervidicola ferrireducens</name>
    <dbReference type="NCBI Taxonomy" id="520764"/>
    <lineage>
        <taxon>Bacteria</taxon>
        <taxon>Bacillati</taxon>
        <taxon>Bacillota</taxon>
        <taxon>Clostridia</taxon>
        <taxon>Thermosediminibacterales</taxon>
        <taxon>Thermosediminibacteraceae</taxon>
        <taxon>Fervidicola</taxon>
    </lineage>
</organism>
<accession>A0A140L661</accession>
<dbReference type="PATRIC" id="fig|520764.3.peg.1837"/>
<dbReference type="GO" id="GO:0005737">
    <property type="term" value="C:cytoplasm"/>
    <property type="evidence" value="ECO:0007669"/>
    <property type="project" value="UniProtKB-SubCell"/>
</dbReference>
<evidence type="ECO:0000259" key="9">
    <source>
        <dbReference type="Pfam" id="PF01648"/>
    </source>
</evidence>
<evidence type="ECO:0000256" key="8">
    <source>
        <dbReference type="HAMAP-Rule" id="MF_00101"/>
    </source>
</evidence>
<dbReference type="EC" id="2.7.8.7" evidence="8"/>
<keyword evidence="4 8" id="KW-0276">Fatty acid metabolism</keyword>
<protein>
    <recommendedName>
        <fullName evidence="8">Holo-[acyl-carrier-protein] synthase</fullName>
        <shortName evidence="8">Holo-ACP synthase</shortName>
        <ecNumber evidence="8">2.7.8.7</ecNumber>
    </recommendedName>
    <alternativeName>
        <fullName evidence="8">4'-phosphopantetheinyl transferase AcpS</fullName>
    </alternativeName>
</protein>
<dbReference type="InterPro" id="IPR008278">
    <property type="entry name" value="4-PPantetheinyl_Trfase_dom"/>
</dbReference>
<dbReference type="Gene3D" id="3.90.470.20">
    <property type="entry name" value="4'-phosphopantetheinyl transferase domain"/>
    <property type="match status" value="1"/>
</dbReference>
<dbReference type="STRING" id="520764.AN618_17080"/>
<gene>
    <name evidence="8 10" type="primary">acpS</name>
    <name evidence="10" type="ORF">AN618_17080</name>
</gene>
<keyword evidence="8" id="KW-0963">Cytoplasm</keyword>
<comment type="function">
    <text evidence="8">Transfers the 4'-phosphopantetheine moiety from coenzyme A to a Ser of acyl-carrier-protein.</text>
</comment>
<keyword evidence="1 8" id="KW-0444">Lipid biosynthesis</keyword>
<dbReference type="InParanoid" id="A0A140L661"/>
<feature type="binding site" evidence="8">
    <location>
        <position position="6"/>
    </location>
    <ligand>
        <name>Mg(2+)</name>
        <dbReference type="ChEBI" id="CHEBI:18420"/>
    </ligand>
</feature>
<evidence type="ECO:0000256" key="6">
    <source>
        <dbReference type="ARBA" id="ARBA00023098"/>
    </source>
</evidence>
<evidence type="ECO:0000256" key="7">
    <source>
        <dbReference type="ARBA" id="ARBA00023160"/>
    </source>
</evidence>
<dbReference type="InterPro" id="IPR002582">
    <property type="entry name" value="ACPS"/>
</dbReference>
<dbReference type="InterPro" id="IPR037143">
    <property type="entry name" value="4-PPantetheinyl_Trfase_dom_sf"/>
</dbReference>
<dbReference type="FunCoup" id="A0A140L661">
    <property type="interactions" value="104"/>
</dbReference>
<dbReference type="Proteomes" id="UP000070427">
    <property type="component" value="Unassembled WGS sequence"/>
</dbReference>
<keyword evidence="5 8" id="KW-0460">Magnesium</keyword>
<dbReference type="NCBIfam" id="TIGR00516">
    <property type="entry name" value="acpS"/>
    <property type="match status" value="1"/>
</dbReference>
<sequence length="142" mass="15994">MEIGVDIVEIDRIKKAVNNENFIRKIFTKEEINSIKQKKGESLYRHVAGRFAAKEAVSKVLGTGIGFFRWKDIEILPDKFGKPVVRLYGKALELAESRGFTRLLVSISHCRDYAVAFSMAEGGVKDESGKSFDDEADRQEGH</sequence>
<keyword evidence="2 8" id="KW-0808">Transferase</keyword>
<dbReference type="RefSeq" id="WP_066353924.1">
    <property type="nucleotide sequence ID" value="NZ_LOED01000022.1"/>
</dbReference>
<dbReference type="GO" id="GO:0006633">
    <property type="term" value="P:fatty acid biosynthetic process"/>
    <property type="evidence" value="ECO:0007669"/>
    <property type="project" value="UniProtKB-UniRule"/>
</dbReference>
<evidence type="ECO:0000256" key="1">
    <source>
        <dbReference type="ARBA" id="ARBA00022516"/>
    </source>
</evidence>
<feature type="binding site" evidence="8">
    <location>
        <position position="55"/>
    </location>
    <ligand>
        <name>Mg(2+)</name>
        <dbReference type="ChEBI" id="CHEBI:18420"/>
    </ligand>
</feature>
<evidence type="ECO:0000256" key="4">
    <source>
        <dbReference type="ARBA" id="ARBA00022832"/>
    </source>
</evidence>
<keyword evidence="7 8" id="KW-0275">Fatty acid biosynthesis</keyword>
<dbReference type="GO" id="GO:0008897">
    <property type="term" value="F:holo-[acyl-carrier-protein] synthase activity"/>
    <property type="evidence" value="ECO:0007669"/>
    <property type="project" value="UniProtKB-UniRule"/>
</dbReference>
<dbReference type="Pfam" id="PF01648">
    <property type="entry name" value="ACPS"/>
    <property type="match status" value="1"/>
</dbReference>
<comment type="subcellular location">
    <subcellularLocation>
        <location evidence="8">Cytoplasm</location>
    </subcellularLocation>
</comment>
<comment type="catalytic activity">
    <reaction evidence="8">
        <text>apo-[ACP] + CoA = holo-[ACP] + adenosine 3',5'-bisphosphate + H(+)</text>
        <dbReference type="Rhea" id="RHEA:12068"/>
        <dbReference type="Rhea" id="RHEA-COMP:9685"/>
        <dbReference type="Rhea" id="RHEA-COMP:9690"/>
        <dbReference type="ChEBI" id="CHEBI:15378"/>
        <dbReference type="ChEBI" id="CHEBI:29999"/>
        <dbReference type="ChEBI" id="CHEBI:57287"/>
        <dbReference type="ChEBI" id="CHEBI:58343"/>
        <dbReference type="ChEBI" id="CHEBI:64479"/>
        <dbReference type="EC" id="2.7.8.7"/>
    </reaction>
</comment>
<dbReference type="OrthoDB" id="517356at2"/>
<dbReference type="GO" id="GO:0000287">
    <property type="term" value="F:magnesium ion binding"/>
    <property type="evidence" value="ECO:0007669"/>
    <property type="project" value="UniProtKB-UniRule"/>
</dbReference>
<evidence type="ECO:0000313" key="11">
    <source>
        <dbReference type="Proteomes" id="UP000070427"/>
    </source>
</evidence>
<comment type="similarity">
    <text evidence="8">Belongs to the P-Pant transferase superfamily. AcpS family.</text>
</comment>
<evidence type="ECO:0000256" key="3">
    <source>
        <dbReference type="ARBA" id="ARBA00022723"/>
    </source>
</evidence>
<dbReference type="InterPro" id="IPR004568">
    <property type="entry name" value="Ppantetheine-prot_Trfase_dom"/>
</dbReference>
<reference evidence="10 11" key="1">
    <citation type="submission" date="2015-12" db="EMBL/GenBank/DDBJ databases">
        <title>Draft genome sequnece of Fervidicola ferrireducens strain Y170.</title>
        <authorList>
            <person name="Patel B.K."/>
        </authorList>
    </citation>
    <scope>NUCLEOTIDE SEQUENCE [LARGE SCALE GENOMIC DNA]</scope>
    <source>
        <strain evidence="10 11">Y170</strain>
    </source>
</reference>
<evidence type="ECO:0000256" key="5">
    <source>
        <dbReference type="ARBA" id="ARBA00022842"/>
    </source>
</evidence>
<evidence type="ECO:0000313" key="10">
    <source>
        <dbReference type="EMBL" id="KXG76036.1"/>
    </source>
</evidence>
<comment type="caution">
    <text evidence="10">The sequence shown here is derived from an EMBL/GenBank/DDBJ whole genome shotgun (WGS) entry which is preliminary data.</text>
</comment>
<comment type="cofactor">
    <cofactor evidence="8">
        <name>Mg(2+)</name>
        <dbReference type="ChEBI" id="CHEBI:18420"/>
    </cofactor>
</comment>
<dbReference type="HAMAP" id="MF_00101">
    <property type="entry name" value="AcpS"/>
    <property type="match status" value="1"/>
</dbReference>
<dbReference type="EMBL" id="LOED01000022">
    <property type="protein sequence ID" value="KXG76036.1"/>
    <property type="molecule type" value="Genomic_DNA"/>
</dbReference>
<dbReference type="SUPFAM" id="SSF56214">
    <property type="entry name" value="4'-phosphopantetheinyl transferase"/>
    <property type="match status" value="1"/>
</dbReference>
<proteinExistence type="inferred from homology"/>
<feature type="domain" description="4'-phosphopantetheinyl transferase" evidence="9">
    <location>
        <begin position="3"/>
        <end position="116"/>
    </location>
</feature>
<dbReference type="NCBIfam" id="TIGR00556">
    <property type="entry name" value="pantethn_trn"/>
    <property type="match status" value="1"/>
</dbReference>